<keyword evidence="2" id="KW-1185">Reference proteome</keyword>
<reference evidence="1 2" key="1">
    <citation type="submission" date="2019-03" db="EMBL/GenBank/DDBJ databases">
        <title>Genomic Encyclopedia of Type Strains, Phase III (KMG-III): the genomes of soil and plant-associated and newly described type strains.</title>
        <authorList>
            <person name="Whitman W."/>
        </authorList>
    </citation>
    <scope>NUCLEOTIDE SEQUENCE [LARGE SCALE GENOMIC DNA]</scope>
    <source>
        <strain evidence="1 2">CGMCC 1.12802</strain>
    </source>
</reference>
<evidence type="ECO:0000313" key="1">
    <source>
        <dbReference type="EMBL" id="TDX84862.1"/>
    </source>
</evidence>
<dbReference type="RefSeq" id="WP_133945027.1">
    <property type="nucleotide sequence ID" value="NZ_SOEO01000002.1"/>
</dbReference>
<proteinExistence type="predicted"/>
<gene>
    <name evidence="1" type="ORF">B0I22_2500</name>
</gene>
<dbReference type="EMBL" id="SOEO01000002">
    <property type="protein sequence ID" value="TDX84862.1"/>
    <property type="molecule type" value="Genomic_DNA"/>
</dbReference>
<protein>
    <recommendedName>
        <fullName evidence="3">Endosialidase-like protein</fullName>
    </recommendedName>
</protein>
<dbReference type="AlphaFoldDB" id="A0A4R8I7G2"/>
<accession>A0A4R8I7G2</accession>
<evidence type="ECO:0008006" key="3">
    <source>
        <dbReference type="Google" id="ProtNLM"/>
    </source>
</evidence>
<sequence>MMKKNISAILFITYQIIFAQVGIDTSDPKATLDVVAKPLDLSKADGIIAPRLTGNELKAKDNLYGIGQNGVFIFATSASSPTTPKTIEVTKSGYYYYDSVLAKWMAFESNGNGITSNAISNPVNTITSTVNGVSSTTNAVNTVSHSLSSSNQLTTTVNGVSSQPVSLSNTNIYTDNGTLASNRTVTMNDKWLNFTGPAHVGIGGIDNIAKLNVNGSIQFAGDSNYGVGKVFDDSSGEKYGLTQTTFFPTSGSASSPGTRVFTSGRSGVQGHISFGKYTSPTSYTEWARFSHNTGNLGVGTNNPTQKLHVIGNILASGTITPDYVFQKYFDGYSVLKPDYVRMNINEVKEFIKINKHLPGVPSASDIEKQGGIILNRSLEINLEKIEELYLYVFEQDEITKRQQAEINSLKVKLEKLEKILSN</sequence>
<dbReference type="OrthoDB" id="9808953at2"/>
<dbReference type="Proteomes" id="UP000295313">
    <property type="component" value="Unassembled WGS sequence"/>
</dbReference>
<comment type="caution">
    <text evidence="1">The sequence shown here is derived from an EMBL/GenBank/DDBJ whole genome shotgun (WGS) entry which is preliminary data.</text>
</comment>
<name>A0A4R8I7G2_9FLAO</name>
<evidence type="ECO:0000313" key="2">
    <source>
        <dbReference type="Proteomes" id="UP000295313"/>
    </source>
</evidence>
<organism evidence="1 2">
    <name type="scientific">Epilithonimonas xixisoli</name>
    <dbReference type="NCBI Taxonomy" id="1476462"/>
    <lineage>
        <taxon>Bacteria</taxon>
        <taxon>Pseudomonadati</taxon>
        <taxon>Bacteroidota</taxon>
        <taxon>Flavobacteriia</taxon>
        <taxon>Flavobacteriales</taxon>
        <taxon>Weeksellaceae</taxon>
        <taxon>Chryseobacterium group</taxon>
        <taxon>Epilithonimonas</taxon>
    </lineage>
</organism>